<evidence type="ECO:0000313" key="6">
    <source>
        <dbReference type="EMBL" id="GAA5517933.1"/>
    </source>
</evidence>
<dbReference type="RefSeq" id="WP_286216001.1">
    <property type="nucleotide sequence ID" value="NZ_AP027736.1"/>
</dbReference>
<protein>
    <submittedName>
        <fullName evidence="6">HTH-type transcriptional regulator GltC</fullName>
    </submittedName>
</protein>
<dbReference type="SUPFAM" id="SSF53850">
    <property type="entry name" value="Periplasmic binding protein-like II"/>
    <property type="match status" value="1"/>
</dbReference>
<name>A0ABP9WG06_9MICO</name>
<keyword evidence="7" id="KW-1185">Reference proteome</keyword>
<dbReference type="InterPro" id="IPR005119">
    <property type="entry name" value="LysR_subst-bd"/>
</dbReference>
<dbReference type="InterPro" id="IPR036390">
    <property type="entry name" value="WH_DNA-bd_sf"/>
</dbReference>
<feature type="domain" description="HTH lysR-type" evidence="5">
    <location>
        <begin position="2"/>
        <end position="59"/>
    </location>
</feature>
<reference evidence="6 7" key="1">
    <citation type="submission" date="2024-02" db="EMBL/GenBank/DDBJ databases">
        <title>Lysinimicrobium sediminis NBRC 112286.</title>
        <authorList>
            <person name="Ichikawa N."/>
            <person name="Katano-Makiyama Y."/>
            <person name="Hidaka K."/>
        </authorList>
    </citation>
    <scope>NUCLEOTIDE SEQUENCE [LARGE SCALE GENOMIC DNA]</scope>
    <source>
        <strain evidence="6 7">NBRC 112286</strain>
    </source>
</reference>
<dbReference type="EMBL" id="BAABRR010000001">
    <property type="protein sequence ID" value="GAA5517933.1"/>
    <property type="molecule type" value="Genomic_DNA"/>
</dbReference>
<dbReference type="PROSITE" id="PS50931">
    <property type="entry name" value="HTH_LYSR"/>
    <property type="match status" value="1"/>
</dbReference>
<dbReference type="Proteomes" id="UP001426770">
    <property type="component" value="Unassembled WGS sequence"/>
</dbReference>
<sequence>MLDLARLVALRELALRGTIAAAAEAMGYTPSAVSQQIAALERDAGVALTSRSGRRLVLTPAGQRLVTRTHALLDAIEAAESELRDAGPEPTGTVRLAVFQSAALTLVAGTMLRLRASHPALRVTVTQTEPGAALADVWAREFDLVVAEEYPHHAAPHYPGVVRRPLVSDELRLAVGGEWVDIDAIAQLAAAPWVMEPPGTATRHFAEQTCRLAGFEPEVRFSTSDLQAHLMLVERGLAVAILPGLMAGRASPAVRLVPLQGRPRRTVFSAMRASSLVDPAVDAVRAALEAEARESGPGRG</sequence>
<dbReference type="Gene3D" id="1.10.10.10">
    <property type="entry name" value="Winged helix-like DNA-binding domain superfamily/Winged helix DNA-binding domain"/>
    <property type="match status" value="1"/>
</dbReference>
<keyword evidence="4" id="KW-0804">Transcription</keyword>
<proteinExistence type="inferred from homology"/>
<keyword evidence="3" id="KW-0238">DNA-binding</keyword>
<evidence type="ECO:0000256" key="4">
    <source>
        <dbReference type="ARBA" id="ARBA00023163"/>
    </source>
</evidence>
<dbReference type="Pfam" id="PF00126">
    <property type="entry name" value="HTH_1"/>
    <property type="match status" value="1"/>
</dbReference>
<evidence type="ECO:0000256" key="2">
    <source>
        <dbReference type="ARBA" id="ARBA00023015"/>
    </source>
</evidence>
<accession>A0ABP9WG06</accession>
<comment type="caution">
    <text evidence="6">The sequence shown here is derived from an EMBL/GenBank/DDBJ whole genome shotgun (WGS) entry which is preliminary data.</text>
</comment>
<keyword evidence="2" id="KW-0805">Transcription regulation</keyword>
<evidence type="ECO:0000259" key="5">
    <source>
        <dbReference type="PROSITE" id="PS50931"/>
    </source>
</evidence>
<dbReference type="Gene3D" id="3.40.190.10">
    <property type="entry name" value="Periplasmic binding protein-like II"/>
    <property type="match status" value="2"/>
</dbReference>
<evidence type="ECO:0000313" key="7">
    <source>
        <dbReference type="Proteomes" id="UP001426770"/>
    </source>
</evidence>
<dbReference type="Pfam" id="PF03466">
    <property type="entry name" value="LysR_substrate"/>
    <property type="match status" value="1"/>
</dbReference>
<comment type="similarity">
    <text evidence="1">Belongs to the LysR transcriptional regulatory family.</text>
</comment>
<gene>
    <name evidence="6" type="primary">gltC_2</name>
    <name evidence="6" type="ORF">Lsed01_00350</name>
</gene>
<dbReference type="PANTHER" id="PTHR30346">
    <property type="entry name" value="TRANSCRIPTIONAL DUAL REGULATOR HCAR-RELATED"/>
    <property type="match status" value="1"/>
</dbReference>
<dbReference type="PANTHER" id="PTHR30346:SF29">
    <property type="entry name" value="LYSR SUBSTRATE-BINDING"/>
    <property type="match status" value="1"/>
</dbReference>
<dbReference type="InterPro" id="IPR000847">
    <property type="entry name" value="LysR_HTH_N"/>
</dbReference>
<evidence type="ECO:0000256" key="1">
    <source>
        <dbReference type="ARBA" id="ARBA00009437"/>
    </source>
</evidence>
<evidence type="ECO:0000256" key="3">
    <source>
        <dbReference type="ARBA" id="ARBA00023125"/>
    </source>
</evidence>
<dbReference type="InterPro" id="IPR036388">
    <property type="entry name" value="WH-like_DNA-bd_sf"/>
</dbReference>
<organism evidence="6 7">
    <name type="scientific">Demequina sediminis</name>
    <dbReference type="NCBI Taxonomy" id="1930058"/>
    <lineage>
        <taxon>Bacteria</taxon>
        <taxon>Bacillati</taxon>
        <taxon>Actinomycetota</taxon>
        <taxon>Actinomycetes</taxon>
        <taxon>Micrococcales</taxon>
        <taxon>Demequinaceae</taxon>
        <taxon>Demequina</taxon>
    </lineage>
</organism>
<dbReference type="SUPFAM" id="SSF46785">
    <property type="entry name" value="Winged helix' DNA-binding domain"/>
    <property type="match status" value="1"/>
</dbReference>